<dbReference type="GeneID" id="64470916"/>
<organism evidence="1 2">
    <name type="scientific">Streptomyces phage Janus</name>
    <dbReference type="NCBI Taxonomy" id="2510525"/>
    <lineage>
        <taxon>Viruses</taxon>
        <taxon>Duplodnaviria</taxon>
        <taxon>Heunggongvirae</taxon>
        <taxon>Uroviricota</taxon>
        <taxon>Caudoviricetes</taxon>
        <taxon>Arquatrovirinae</taxon>
        <taxon>Janusvirus</taxon>
        <taxon>Janusvirus janus</taxon>
    </lineage>
</organism>
<protein>
    <submittedName>
        <fullName evidence="1">Tail assembly chaperone</fullName>
    </submittedName>
</protein>
<name>A0A411CPQ8_9CAUD</name>
<keyword evidence="2" id="KW-1185">Reference proteome</keyword>
<dbReference type="KEGG" id="vg:64470916"/>
<accession>A0A411CPQ8</accession>
<dbReference type="EMBL" id="MK392366">
    <property type="protein sequence ID" value="QAY15921.1"/>
    <property type="molecule type" value="Genomic_DNA"/>
</dbReference>
<dbReference type="InterPro" id="IPR020132">
    <property type="entry name" value="Gp24/Gp25"/>
</dbReference>
<dbReference type="Proteomes" id="UP000289966">
    <property type="component" value="Segment"/>
</dbReference>
<dbReference type="RefSeq" id="YP_010054992.1">
    <property type="nucleotide sequence ID" value="NC_054660.1"/>
</dbReference>
<dbReference type="Pfam" id="PF17388">
    <property type="entry name" value="GP24_25"/>
    <property type="match status" value="1"/>
</dbReference>
<proteinExistence type="predicted"/>
<gene>
    <name evidence="1" type="primary">17</name>
    <name evidence="1" type="ORF">SEA_JANUS_17</name>
</gene>
<evidence type="ECO:0000313" key="1">
    <source>
        <dbReference type="EMBL" id="QAY15921.1"/>
    </source>
</evidence>
<sequence length="113" mass="11990">MAAFTLDAIRAAADAKYGSTDIELNEKTTVHLLNPLRLPKEKRAELSALQEQMEADGADQEDLLAKAIVLVADHPKKGEELIKAVNGDLALLAEIFETYGKGAQVGEASASAA</sequence>
<reference evidence="1 2" key="1">
    <citation type="submission" date="2019-01" db="EMBL/GenBank/DDBJ databases">
        <authorList>
            <person name="Molina J."/>
            <person name="Li Y."/>
            <person name="Tei-Muno D.A."/>
            <person name="Klug H.M."/>
            <person name="Nayek S."/>
            <person name="Layton S.R."/>
            <person name="Kim T."/>
            <person name="Hughes L.E."/>
            <person name="Garlena R.A."/>
            <person name="Russell D.A."/>
            <person name="Pope W.H."/>
            <person name="Jacobs-Sera D."/>
            <person name="Hatfull G.F."/>
        </authorList>
    </citation>
    <scope>NUCLEOTIDE SEQUENCE [LARGE SCALE GENOMIC DNA]</scope>
</reference>
<evidence type="ECO:0000313" key="2">
    <source>
        <dbReference type="Proteomes" id="UP000289966"/>
    </source>
</evidence>